<dbReference type="EMBL" id="ML734587">
    <property type="protein sequence ID" value="KAB8247604.1"/>
    <property type="molecule type" value="Genomic_DNA"/>
</dbReference>
<dbReference type="VEuPathDB" id="FungiDB:F9C07_1387736"/>
<organism evidence="1">
    <name type="scientific">Aspergillus flavus</name>
    <dbReference type="NCBI Taxonomy" id="5059"/>
    <lineage>
        <taxon>Eukaryota</taxon>
        <taxon>Fungi</taxon>
        <taxon>Dikarya</taxon>
        <taxon>Ascomycota</taxon>
        <taxon>Pezizomycotina</taxon>
        <taxon>Eurotiomycetes</taxon>
        <taxon>Eurotiomycetidae</taxon>
        <taxon>Eurotiales</taxon>
        <taxon>Aspergillaceae</taxon>
        <taxon>Aspergillus</taxon>
        <taxon>Aspergillus subgen. Circumdati</taxon>
    </lineage>
</organism>
<proteinExistence type="predicted"/>
<protein>
    <recommendedName>
        <fullName evidence="2">F-box domain-containing protein</fullName>
    </recommendedName>
</protein>
<gene>
    <name evidence="1" type="ORF">BDV35DRAFT_350304</name>
</gene>
<evidence type="ECO:0000313" key="1">
    <source>
        <dbReference type="EMBL" id="KAB8247604.1"/>
    </source>
</evidence>
<name>A0A5N6H1D3_ASPFL</name>
<dbReference type="VEuPathDB" id="FungiDB:AFLA_006881"/>
<reference evidence="1" key="1">
    <citation type="submission" date="2019-04" db="EMBL/GenBank/DDBJ databases">
        <title>Friends and foes A comparative genomics study of 23 Aspergillus species from section Flavi.</title>
        <authorList>
            <consortium name="DOE Joint Genome Institute"/>
            <person name="Kjaerbolling I."/>
            <person name="Vesth T."/>
            <person name="Frisvad J.C."/>
            <person name="Nybo J.L."/>
            <person name="Theobald S."/>
            <person name="Kildgaard S."/>
            <person name="Isbrandt T."/>
            <person name="Kuo A."/>
            <person name="Sato A."/>
            <person name="Lyhne E.K."/>
            <person name="Kogle M.E."/>
            <person name="Wiebenga A."/>
            <person name="Kun R.S."/>
            <person name="Lubbers R.J."/>
            <person name="Makela M.R."/>
            <person name="Barry K."/>
            <person name="Chovatia M."/>
            <person name="Clum A."/>
            <person name="Daum C."/>
            <person name="Haridas S."/>
            <person name="He G."/>
            <person name="LaButti K."/>
            <person name="Lipzen A."/>
            <person name="Mondo S."/>
            <person name="Riley R."/>
            <person name="Salamov A."/>
            <person name="Simmons B.A."/>
            <person name="Magnuson J.K."/>
            <person name="Henrissat B."/>
            <person name="Mortensen U.H."/>
            <person name="Larsen T.O."/>
            <person name="Devries R.P."/>
            <person name="Grigoriev I.V."/>
            <person name="Machida M."/>
            <person name="Baker S.E."/>
            <person name="Andersen M.R."/>
        </authorList>
    </citation>
    <scope>NUCLEOTIDE SEQUENCE [LARGE SCALE GENOMIC DNA]</scope>
    <source>
        <strain evidence="1">CBS 121.62</strain>
    </source>
</reference>
<evidence type="ECO:0008006" key="2">
    <source>
        <dbReference type="Google" id="ProtNLM"/>
    </source>
</evidence>
<dbReference type="CDD" id="cd09917">
    <property type="entry name" value="F-box_SF"/>
    <property type="match status" value="1"/>
</dbReference>
<dbReference type="AlphaFoldDB" id="A0A5N6H1D3"/>
<dbReference type="Proteomes" id="UP000325434">
    <property type="component" value="Unassembled WGS sequence"/>
</dbReference>
<accession>A0A5N6H1D3</accession>
<sequence length="198" mass="22501">MEQITDTQPKCLSRMIQPLPPKTRPKPIPQFMNLPPELHILIANLLIFPDIIHLKLTCTYFNDLIPPLSHHELLQAELTAFALAHDVYTCRYCLRLRPAGKFADRMLRRGRGRYGRDAERRFCVECGLMPRSGTARYGPGAQIVVQGVMFVICMVCREFAVGGKDCKGIAICGSCWEERTTRERDFRDGTHLRASLLG</sequence>